<dbReference type="AlphaFoldDB" id="A0AAV1RMW6"/>
<evidence type="ECO:0000313" key="3">
    <source>
        <dbReference type="EMBL" id="CAK7338014.1"/>
    </source>
</evidence>
<accession>A0AAV1RMW6</accession>
<comment type="similarity">
    <text evidence="1">Belongs to the IST1 family.</text>
</comment>
<organism evidence="3 4">
    <name type="scientific">Dovyalis caffra</name>
    <dbReference type="NCBI Taxonomy" id="77055"/>
    <lineage>
        <taxon>Eukaryota</taxon>
        <taxon>Viridiplantae</taxon>
        <taxon>Streptophyta</taxon>
        <taxon>Embryophyta</taxon>
        <taxon>Tracheophyta</taxon>
        <taxon>Spermatophyta</taxon>
        <taxon>Magnoliopsida</taxon>
        <taxon>eudicotyledons</taxon>
        <taxon>Gunneridae</taxon>
        <taxon>Pentapetalae</taxon>
        <taxon>rosids</taxon>
        <taxon>fabids</taxon>
        <taxon>Malpighiales</taxon>
        <taxon>Salicaceae</taxon>
        <taxon>Flacourtieae</taxon>
        <taxon>Dovyalis</taxon>
    </lineage>
</organism>
<dbReference type="EMBL" id="CAWUPB010001108">
    <property type="protein sequence ID" value="CAK7338014.1"/>
    <property type="molecule type" value="Genomic_DNA"/>
</dbReference>
<comment type="caution">
    <text evidence="3">The sequence shown here is derived from an EMBL/GenBank/DDBJ whole genome shotgun (WGS) entry which is preliminary data.</text>
</comment>
<sequence length="270" mass="29985">MEINGSVVIEECPEECEEVVQSLIYAAPRFFEFPELQDLHSAFIDIYGPPLESFVNKEVITDSSSSLFINVEAKVYHKGDEASIDALHSTRVLHRMEFKGRKKVANDRYKLQSSSEDEVFSVSRRDSTDQDLMLKGSLDRESGVATPTLPASSLDGSTKSGRGSESGRGGRTSASCQPSDRLFCRIQVPAKELKQRFHVYNDNLANPKDRLSSSEGMRTFDICCVTTKVPFQRNLKDPEIGIVGAFAGNKAFSLDVVGERMKSETLKDIN</sequence>
<evidence type="ECO:0000256" key="1">
    <source>
        <dbReference type="ARBA" id="ARBA00005536"/>
    </source>
</evidence>
<feature type="region of interest" description="Disordered" evidence="2">
    <location>
        <begin position="135"/>
        <end position="177"/>
    </location>
</feature>
<gene>
    <name evidence="3" type="ORF">DCAF_LOCUS13055</name>
</gene>
<dbReference type="Pfam" id="PF03398">
    <property type="entry name" value="Ist1"/>
    <property type="match status" value="1"/>
</dbReference>
<dbReference type="PANTHER" id="PTHR12161:SF60">
    <property type="entry name" value="REGULATOR OF VPS4 ACTIVITY IN THE MVB PATHWAY PROTEIN"/>
    <property type="match status" value="1"/>
</dbReference>
<protein>
    <submittedName>
        <fullName evidence="3">Uncharacterized protein</fullName>
    </submittedName>
</protein>
<dbReference type="InterPro" id="IPR042277">
    <property type="entry name" value="IST1-like"/>
</dbReference>
<evidence type="ECO:0000313" key="4">
    <source>
        <dbReference type="Proteomes" id="UP001314170"/>
    </source>
</evidence>
<dbReference type="Proteomes" id="UP001314170">
    <property type="component" value="Unassembled WGS sequence"/>
</dbReference>
<dbReference type="InterPro" id="IPR005061">
    <property type="entry name" value="Ist1"/>
</dbReference>
<dbReference type="PANTHER" id="PTHR12161">
    <property type="entry name" value="IST1 FAMILY MEMBER"/>
    <property type="match status" value="1"/>
</dbReference>
<proteinExistence type="inferred from homology"/>
<evidence type="ECO:0000256" key="2">
    <source>
        <dbReference type="SAM" id="MobiDB-lite"/>
    </source>
</evidence>
<name>A0AAV1RMW6_9ROSI</name>
<dbReference type="Gene3D" id="1.20.1260.60">
    <property type="entry name" value="Vacuolar protein sorting-associated protein Ist1"/>
    <property type="match status" value="1"/>
</dbReference>
<keyword evidence="4" id="KW-1185">Reference proteome</keyword>
<reference evidence="3 4" key="1">
    <citation type="submission" date="2024-01" db="EMBL/GenBank/DDBJ databases">
        <authorList>
            <person name="Waweru B."/>
        </authorList>
    </citation>
    <scope>NUCLEOTIDE SEQUENCE [LARGE SCALE GENOMIC DNA]</scope>
</reference>
<dbReference type="GO" id="GO:0015031">
    <property type="term" value="P:protein transport"/>
    <property type="evidence" value="ECO:0007669"/>
    <property type="project" value="InterPro"/>
</dbReference>